<reference evidence="1 6" key="2">
    <citation type="submission" date="2017-09" db="EMBL/GenBank/DDBJ databases">
        <title>Extensive intraspecific genome diversity in a model arbuscular mycorrhizal fungus.</title>
        <authorList>
            <person name="Chen E.C."/>
            <person name="Morin E."/>
            <person name="Beaudet D."/>
            <person name="Noel J."/>
            <person name="Ndikumana S."/>
            <person name="Charron P."/>
            <person name="St-Onge C."/>
            <person name="Giorgi J."/>
            <person name="Grigoriev I.V."/>
            <person name="Roux C."/>
            <person name="Martin F.M."/>
            <person name="Corradi N."/>
        </authorList>
    </citation>
    <scope>NUCLEOTIDE SEQUENCE [LARGE SCALE GENOMIC DNA]</scope>
    <source>
        <strain evidence="1 6">A5</strain>
    </source>
</reference>
<accession>A0A2I1H851</accession>
<dbReference type="EMBL" id="LLXH01000260">
    <property type="protein sequence ID" value="PKC69751.1"/>
    <property type="molecule type" value="Genomic_DNA"/>
</dbReference>
<name>A0A2I1H851_9GLOM</name>
<evidence type="ECO:0000313" key="8">
    <source>
        <dbReference type="Proteomes" id="UP000234323"/>
    </source>
</evidence>
<protein>
    <submittedName>
        <fullName evidence="4">Uncharacterized protein</fullName>
    </submittedName>
</protein>
<dbReference type="VEuPathDB" id="FungiDB:RhiirA1_415224"/>
<gene>
    <name evidence="2" type="ORF">RhiirA1_415224</name>
    <name evidence="4" type="ORF">RhiirA4_410283</name>
    <name evidence="1" type="ORF">RhiirA5_350539</name>
    <name evidence="3" type="ORF">RhiirC2_746483</name>
</gene>
<evidence type="ECO:0000313" key="6">
    <source>
        <dbReference type="Proteomes" id="UP000232722"/>
    </source>
</evidence>
<feature type="non-terminal residue" evidence="4">
    <location>
        <position position="54"/>
    </location>
</feature>
<reference evidence="4 8" key="1">
    <citation type="submission" date="2015-10" db="EMBL/GenBank/DDBJ databases">
        <title>Genome analyses suggest a sexual origin of heterokaryosis in a supposedly ancient asexual fungus.</title>
        <authorList>
            <person name="Ropars J."/>
            <person name="Sedzielewska K."/>
            <person name="Noel J."/>
            <person name="Charron P."/>
            <person name="Farinelli L."/>
            <person name="Marton T."/>
            <person name="Kruger M."/>
            <person name="Pelin A."/>
            <person name="Brachmann A."/>
            <person name="Corradi N."/>
        </authorList>
    </citation>
    <scope>NUCLEOTIDE SEQUENCE [LARGE SCALE GENOMIC DNA]</scope>
    <source>
        <strain evidence="4 8">A4</strain>
        <strain evidence="1 6">A5</strain>
        <strain evidence="3 7">C2</strain>
    </source>
</reference>
<evidence type="ECO:0000313" key="1">
    <source>
        <dbReference type="EMBL" id="PKC14273.1"/>
    </source>
</evidence>
<sequence length="54" mass="6258">MLELKGNRTDSELKWNNIRDLSLLYLQTLKVRNIPINCLTNLIISSGRQLTKIC</sequence>
<evidence type="ECO:0000313" key="7">
    <source>
        <dbReference type="Proteomes" id="UP000233469"/>
    </source>
</evidence>
<reference evidence="5 7" key="3">
    <citation type="submission" date="2017-10" db="EMBL/GenBank/DDBJ databases">
        <title>Extensive intraspecific genome diversity in a model arbuscular mycorrhizal fungus.</title>
        <authorList>
            <person name="Chen E.C.H."/>
            <person name="Morin E."/>
            <person name="Baudet D."/>
            <person name="Noel J."/>
            <person name="Ndikumana S."/>
            <person name="Charron P."/>
            <person name="St-Onge C."/>
            <person name="Giorgi J."/>
            <person name="Grigoriev I.V."/>
            <person name="Roux C."/>
            <person name="Martin F.M."/>
            <person name="Corradi N."/>
        </authorList>
    </citation>
    <scope>NUCLEOTIDE SEQUENCE [LARGE SCALE GENOMIC DNA]</scope>
    <source>
        <strain evidence="2 5">A1</strain>
        <strain evidence="3 7">C2</strain>
    </source>
</reference>
<dbReference type="EMBL" id="LLXJ01000143">
    <property type="protein sequence ID" value="PKC14273.1"/>
    <property type="molecule type" value="Genomic_DNA"/>
</dbReference>
<comment type="caution">
    <text evidence="4">The sequence shown here is derived from an EMBL/GenBank/DDBJ whole genome shotgun (WGS) entry which is preliminary data.</text>
</comment>
<evidence type="ECO:0000313" key="4">
    <source>
        <dbReference type="EMBL" id="PKY55066.1"/>
    </source>
</evidence>
<evidence type="ECO:0000313" key="2">
    <source>
        <dbReference type="EMBL" id="PKC69751.1"/>
    </source>
</evidence>
<dbReference type="AlphaFoldDB" id="A0A2I1H851"/>
<reference evidence="2 5" key="4">
    <citation type="submission" date="2017-10" db="EMBL/GenBank/DDBJ databases">
        <title>Genome analyses suggest a sexual origin of heterokaryosis in a supposedly ancient asexual fungus.</title>
        <authorList>
            <person name="Corradi N."/>
            <person name="Sedzielewska K."/>
            <person name="Noel J."/>
            <person name="Charron P."/>
            <person name="Farinelli L."/>
            <person name="Marton T."/>
            <person name="Kruger M."/>
            <person name="Pelin A."/>
            <person name="Brachmann A."/>
            <person name="Corradi N."/>
        </authorList>
    </citation>
    <scope>NUCLEOTIDE SEQUENCE [LARGE SCALE GENOMIC DNA]</scope>
    <source>
        <strain evidence="2 5">A1</strain>
    </source>
</reference>
<dbReference type="EMBL" id="LLXL01000617">
    <property type="protein sequence ID" value="PKK70437.1"/>
    <property type="molecule type" value="Genomic_DNA"/>
</dbReference>
<dbReference type="Proteomes" id="UP000234323">
    <property type="component" value="Unassembled WGS sequence"/>
</dbReference>
<organism evidence="4 8">
    <name type="scientific">Rhizophagus irregularis</name>
    <dbReference type="NCBI Taxonomy" id="588596"/>
    <lineage>
        <taxon>Eukaryota</taxon>
        <taxon>Fungi</taxon>
        <taxon>Fungi incertae sedis</taxon>
        <taxon>Mucoromycota</taxon>
        <taxon>Glomeromycotina</taxon>
        <taxon>Glomeromycetes</taxon>
        <taxon>Glomerales</taxon>
        <taxon>Glomeraceae</taxon>
        <taxon>Rhizophagus</taxon>
    </lineage>
</organism>
<dbReference type="Proteomes" id="UP000232688">
    <property type="component" value="Unassembled WGS sequence"/>
</dbReference>
<evidence type="ECO:0000313" key="5">
    <source>
        <dbReference type="Proteomes" id="UP000232688"/>
    </source>
</evidence>
<keyword evidence="8" id="KW-1185">Reference proteome</keyword>
<dbReference type="Proteomes" id="UP000233469">
    <property type="component" value="Unassembled WGS sequence"/>
</dbReference>
<dbReference type="Proteomes" id="UP000232722">
    <property type="component" value="Unassembled WGS sequence"/>
</dbReference>
<dbReference type="EMBL" id="LLXI01001764">
    <property type="protein sequence ID" value="PKY55066.1"/>
    <property type="molecule type" value="Genomic_DNA"/>
</dbReference>
<proteinExistence type="predicted"/>
<evidence type="ECO:0000313" key="3">
    <source>
        <dbReference type="EMBL" id="PKK70437.1"/>
    </source>
</evidence>